<sequence>MDKLFRKRTAAKARKGKAKAEPLAPMPPSLNIDIRNSLIMPSMTERFSVLLPSMTAANETSLRFLLEQQRARGHGPSMTREEEDMLLAELQAQNRPRAESNVSSEWDGNPPHFDAEWLDGSRSHSVLTHSSSNPSLLSSESTSPRKGLSPSNSTPFGQALGSGSIMDRTFTRSYGFTGAASFRDNNYLRSVEKEKEKHRGNSGDDHPAWVDQNKSPSYRGKTLPTLPPPDASKGAATLHPDTARTASPSGSERTVTPTPSVQSANMSHAAWKIPRPSEVQEPPSVHVDEAPGPVGTTSTLRQRPVDPRRGQRQSLLMNMSPQQANRISVALFEIETHLRRSTVMEGVALEDHHGERDDDDDREEMLDGEHDEKEPERRPSAASSMFPFTASTASTSRNAFSSSQSDVSSRGHEAPTSPPRATPSPRFDIAPHPASPLMTSPDSHVAPSHFPSPEHAARYTSPPPQPTSQFASPTSQPSSSRVNTSHSNYGHAHSSSIASTVYSEEDYAKPALVPTRPQPARYTPSPAFGVPSAYVPGQPRPVGSMRHASHSSKSSTPTSPPSSQSPGTVDSLARRLNYPAVPGARPEMSSLVRSLSEQHPNGSQSTSQSQTPTPSSTSPEHPPPVGALASRHQTSQSLSETHGASWRTGSPSALRSSPSQTTINEEEQAPVLRSREHSPVLSKKSSPKTLPPSLNGVNSLHRTESIASVSSTWTESNGTGDNVWDRVLNGSHTPQAEPQSCGEEDTAELELLKSMSGIGKEELSLIQERLVEKAKSERDRLRADGETTPVTSPVTTHPNLLPSTPPSYLAYLPSNDSGFNEPQSPLAALAMLPGALPGMPPQPVDPSELPYGPPPPRPAHSSDVVARTQNSTPSLPSSQNQSPTTADHARGESKGRMWLDDDPEAKRDIEKRIANATSDLFRASSGRAHKRSLSKSARKQISSPTLLTYSANVPTVPIANIEDSPHQRTGSTDKPKRKLSLRWKRKGKKSAEGTPPPPSSLPGKFATPSTTQPSTANTPASATSITKSVASPTPAPRKKSETDLNDFRFPNTPSSTNLQKEVNDAPRPVAAQTPAQTQARSLPSVAQVVELAKKTHKLSGSEDSVALARFFESGRAVGLSEAQLQDMLRQNTTLNRSGTNTSSRSHGSTAPTSARSHGQSPQPGSPLPGTMHLGNGVKLQPPASLARMPTPVVEKSDAGSIHSERASSDIADTEPVPVIVRHTVVMVEDMDLRTQTPPQSGFLQTESQKSPTRSNSIRRKPVPITADDRDLLSLSPKSSYAASASSYTASHASHNPGHQRNFSNASYSQRQSYASHQRHLSEQSIESEQAQKLSQHQRTQSQQSTGSGSEWALPPRQFDGAYEGMPDSAGSMRSSAQGSIYDYYGGDGMSPDRASDLRYRDSGSGSVGQSGGYGYGYEYAQSNDSQMDRQEHGTATERPSMTMDRPSMAMERPSMGVDRSSQAVEIMEYSDGRVVWNLVNALRDDAPRPSLDTDPLRPFARGAAMRDSVAESDTESLIEEDLPWRVGPTPTPAFMRRPDTRVYYTSSADVADLIDQLSSDLAGAARGRIDIQPTSPTPPEYPSIEGQLDGQHEPGQFSNAPSPLNVPPKRSASLLRPDAHQAYQAGVAPSGSWTGSDASGGESTVQDRLQALMDRLRTAPGGVGRAAEHMSPGSPN</sequence>
<feature type="compositionally biased region" description="Basic and acidic residues" evidence="1">
    <location>
        <begin position="1194"/>
        <end position="1207"/>
    </location>
</feature>
<organism evidence="2 3">
    <name type="scientific">Cutaneotrichosporon cavernicola</name>
    <dbReference type="NCBI Taxonomy" id="279322"/>
    <lineage>
        <taxon>Eukaryota</taxon>
        <taxon>Fungi</taxon>
        <taxon>Dikarya</taxon>
        <taxon>Basidiomycota</taxon>
        <taxon>Agaricomycotina</taxon>
        <taxon>Tremellomycetes</taxon>
        <taxon>Trichosporonales</taxon>
        <taxon>Trichosporonaceae</taxon>
        <taxon>Cutaneotrichosporon</taxon>
    </lineage>
</organism>
<gene>
    <name evidence="2" type="ORF">CcaverHIS019_0102180</name>
</gene>
<feature type="compositionally biased region" description="Basic residues" evidence="1">
    <location>
        <begin position="927"/>
        <end position="938"/>
    </location>
</feature>
<feature type="compositionally biased region" description="Basic and acidic residues" evidence="1">
    <location>
        <begin position="775"/>
        <end position="785"/>
    </location>
</feature>
<feature type="region of interest" description="Disordered" evidence="1">
    <location>
        <begin position="1423"/>
        <end position="1455"/>
    </location>
</feature>
<feature type="compositionally biased region" description="Polar residues" evidence="1">
    <location>
        <begin position="1007"/>
        <end position="1031"/>
    </location>
</feature>
<feature type="compositionally biased region" description="Low complexity" evidence="1">
    <location>
        <begin position="551"/>
        <end position="566"/>
    </location>
</feature>
<feature type="region of interest" description="Disordered" evidence="1">
    <location>
        <begin position="1286"/>
        <end position="1375"/>
    </location>
</feature>
<keyword evidence="3" id="KW-1185">Reference proteome</keyword>
<dbReference type="Proteomes" id="UP001233271">
    <property type="component" value="Chromosome 1"/>
</dbReference>
<evidence type="ECO:0000256" key="1">
    <source>
        <dbReference type="SAM" id="MobiDB-lite"/>
    </source>
</evidence>
<accession>A0AA48KZY4</accession>
<feature type="compositionally biased region" description="Basic residues" evidence="1">
    <location>
        <begin position="975"/>
        <end position="988"/>
    </location>
</feature>
<feature type="compositionally biased region" description="Basic and acidic residues" evidence="1">
    <location>
        <begin position="1426"/>
        <end position="1435"/>
    </location>
</feature>
<evidence type="ECO:0000313" key="3">
    <source>
        <dbReference type="Proteomes" id="UP001233271"/>
    </source>
</evidence>
<feature type="compositionally biased region" description="Polar residues" evidence="1">
    <location>
        <begin position="467"/>
        <end position="502"/>
    </location>
</feature>
<feature type="compositionally biased region" description="Low complexity" evidence="1">
    <location>
        <begin position="787"/>
        <end position="796"/>
    </location>
</feature>
<feature type="compositionally biased region" description="Polar residues" evidence="1">
    <location>
        <begin position="1234"/>
        <end position="1255"/>
    </location>
</feature>
<feature type="compositionally biased region" description="Low complexity" evidence="1">
    <location>
        <begin position="1065"/>
        <end position="1080"/>
    </location>
</feature>
<feature type="compositionally biased region" description="Polar residues" evidence="1">
    <location>
        <begin position="695"/>
        <end position="720"/>
    </location>
</feature>
<dbReference type="RefSeq" id="XP_060452766.1">
    <property type="nucleotide sequence ID" value="XM_060597878.1"/>
</dbReference>
<feature type="compositionally biased region" description="Polar residues" evidence="1">
    <location>
        <begin position="244"/>
        <end position="266"/>
    </location>
</feature>
<name>A0AA48KZY4_9TREE</name>
<feature type="region of interest" description="Disordered" evidence="1">
    <location>
        <begin position="1234"/>
        <end position="1271"/>
    </location>
</feature>
<feature type="compositionally biased region" description="Basic and acidic residues" evidence="1">
    <location>
        <begin position="113"/>
        <end position="122"/>
    </location>
</feature>
<protein>
    <submittedName>
        <fullName evidence="2">Uncharacterized protein</fullName>
    </submittedName>
</protein>
<feature type="compositionally biased region" description="Polar residues" evidence="1">
    <location>
        <begin position="1322"/>
        <end position="1333"/>
    </location>
</feature>
<feature type="compositionally biased region" description="Polar residues" evidence="1">
    <location>
        <begin position="867"/>
        <end position="885"/>
    </location>
</feature>
<feature type="region of interest" description="Disordered" evidence="1">
    <location>
        <begin position="1566"/>
        <end position="1648"/>
    </location>
</feature>
<feature type="compositionally biased region" description="Polar residues" evidence="1">
    <location>
        <begin position="389"/>
        <end position="408"/>
    </location>
</feature>
<feature type="compositionally biased region" description="Low complexity" evidence="1">
    <location>
        <begin position="603"/>
        <end position="619"/>
    </location>
</feature>
<feature type="compositionally biased region" description="Basic residues" evidence="1">
    <location>
        <begin position="1"/>
        <end position="17"/>
    </location>
</feature>
<feature type="compositionally biased region" description="Low complexity" evidence="1">
    <location>
        <begin position="679"/>
        <end position="694"/>
    </location>
</feature>
<proteinExistence type="predicted"/>
<feature type="region of interest" description="Disordered" evidence="1">
    <location>
        <begin position="192"/>
        <end position="310"/>
    </location>
</feature>
<feature type="compositionally biased region" description="Low complexity" evidence="1">
    <location>
        <begin position="123"/>
        <end position="144"/>
    </location>
</feature>
<feature type="region of interest" description="Disordered" evidence="1">
    <location>
        <begin position="1133"/>
        <end position="1210"/>
    </location>
</feature>
<feature type="compositionally biased region" description="Polar residues" evidence="1">
    <location>
        <begin position="814"/>
        <end position="823"/>
    </location>
</feature>
<feature type="compositionally biased region" description="Polar residues" evidence="1">
    <location>
        <begin position="591"/>
        <end position="602"/>
    </location>
</feature>
<feature type="compositionally biased region" description="Basic and acidic residues" evidence="1">
    <location>
        <begin position="192"/>
        <end position="208"/>
    </location>
</feature>
<feature type="region of interest" description="Disordered" evidence="1">
    <location>
        <begin position="1"/>
        <end position="24"/>
    </location>
</feature>
<feature type="compositionally biased region" description="Polar residues" evidence="1">
    <location>
        <begin position="1631"/>
        <end position="1647"/>
    </location>
</feature>
<feature type="region of interest" description="Disordered" evidence="1">
    <location>
        <begin position="1657"/>
        <end position="1676"/>
    </location>
</feature>
<dbReference type="EMBL" id="AP028212">
    <property type="protein sequence ID" value="BEI87500.1"/>
    <property type="molecule type" value="Genomic_DNA"/>
</dbReference>
<feature type="compositionally biased region" description="Polar residues" evidence="1">
    <location>
        <begin position="1051"/>
        <end position="1060"/>
    </location>
</feature>
<feature type="compositionally biased region" description="Polar residues" evidence="1">
    <location>
        <begin position="1133"/>
        <end position="1157"/>
    </location>
</feature>
<dbReference type="GeneID" id="85491371"/>
<reference evidence="2" key="1">
    <citation type="journal article" date="2023" name="BMC Genomics">
        <title>Chromosome-level genome assemblies of Cutaneotrichosporon spp. (Trichosporonales, Basidiomycota) reveal imbalanced evolution between nucleotide sequences and chromosome synteny.</title>
        <authorList>
            <person name="Kobayashi Y."/>
            <person name="Kayamori A."/>
            <person name="Aoki K."/>
            <person name="Shiwa Y."/>
            <person name="Matsutani M."/>
            <person name="Fujita N."/>
            <person name="Sugita T."/>
            <person name="Iwasaki W."/>
            <person name="Tanaka N."/>
            <person name="Takashima M."/>
        </authorList>
    </citation>
    <scope>NUCLEOTIDE SEQUENCE</scope>
    <source>
        <strain evidence="2">HIS019</strain>
    </source>
</reference>
<dbReference type="KEGG" id="ccac:CcaHIS019_0102180"/>
<feature type="compositionally biased region" description="Basic and acidic residues" evidence="1">
    <location>
        <begin position="887"/>
        <end position="913"/>
    </location>
</feature>
<feature type="region of interest" description="Disordered" evidence="1">
    <location>
        <begin position="1392"/>
        <end position="1411"/>
    </location>
</feature>
<feature type="compositionally biased region" description="Low complexity" evidence="1">
    <location>
        <begin position="825"/>
        <end position="837"/>
    </location>
</feature>
<feature type="compositionally biased region" description="Polar residues" evidence="1">
    <location>
        <begin position="1296"/>
        <end position="1315"/>
    </location>
</feature>
<evidence type="ECO:0000313" key="2">
    <source>
        <dbReference type="EMBL" id="BEI87500.1"/>
    </source>
</evidence>
<feature type="compositionally biased region" description="Polar residues" evidence="1">
    <location>
        <begin position="939"/>
        <end position="953"/>
    </location>
</feature>
<feature type="compositionally biased region" description="Low complexity" evidence="1">
    <location>
        <begin position="1334"/>
        <end position="1349"/>
    </location>
</feature>
<feature type="compositionally biased region" description="Basic and acidic residues" evidence="1">
    <location>
        <begin position="365"/>
        <end position="379"/>
    </location>
</feature>
<feature type="region of interest" description="Disordered" evidence="1">
    <location>
        <begin position="93"/>
        <end position="163"/>
    </location>
</feature>
<feature type="region of interest" description="Disordered" evidence="1">
    <location>
        <begin position="346"/>
        <end position="745"/>
    </location>
</feature>
<feature type="compositionally biased region" description="Polar residues" evidence="1">
    <location>
        <begin position="631"/>
        <end position="663"/>
    </location>
</feature>
<feature type="compositionally biased region" description="Basic and acidic residues" evidence="1">
    <location>
        <begin position="963"/>
        <end position="974"/>
    </location>
</feature>
<feature type="region of interest" description="Disordered" evidence="1">
    <location>
        <begin position="775"/>
        <end position="1081"/>
    </location>
</feature>